<dbReference type="PROSITE" id="PS50931">
    <property type="entry name" value="HTH_LYSR"/>
    <property type="match status" value="1"/>
</dbReference>
<dbReference type="GO" id="GO:0000976">
    <property type="term" value="F:transcription cis-regulatory region binding"/>
    <property type="evidence" value="ECO:0007669"/>
    <property type="project" value="TreeGrafter"/>
</dbReference>
<dbReference type="SUPFAM" id="SSF46785">
    <property type="entry name" value="Winged helix' DNA-binding domain"/>
    <property type="match status" value="1"/>
</dbReference>
<name>A0A410MCV1_9BACI</name>
<dbReference type="EMBL" id="CP026118">
    <property type="protein sequence ID" value="QAS52530.1"/>
    <property type="molecule type" value="Genomic_DNA"/>
</dbReference>
<reference evidence="6 7" key="1">
    <citation type="submission" date="2018-01" db="EMBL/GenBank/DDBJ databases">
        <title>The whole genome sequencing and assembly of Halobacillus litoralis ERB031 strain.</title>
        <authorList>
            <person name="Lee S.-J."/>
            <person name="Park M.-K."/>
            <person name="Kim J.-Y."/>
            <person name="Lee Y.-J."/>
            <person name="Yi H."/>
            <person name="Bahn Y.-S."/>
            <person name="Kim J.F."/>
            <person name="Lee D.-W."/>
        </authorList>
    </citation>
    <scope>NUCLEOTIDE SEQUENCE [LARGE SCALE GENOMIC DNA]</scope>
    <source>
        <strain evidence="6 7">ERB 031</strain>
    </source>
</reference>
<dbReference type="Pfam" id="PF03466">
    <property type="entry name" value="LysR_substrate"/>
    <property type="match status" value="1"/>
</dbReference>
<dbReference type="SUPFAM" id="SSF53850">
    <property type="entry name" value="Periplasmic binding protein-like II"/>
    <property type="match status" value="1"/>
</dbReference>
<evidence type="ECO:0000259" key="5">
    <source>
        <dbReference type="PROSITE" id="PS50931"/>
    </source>
</evidence>
<organism evidence="6 7">
    <name type="scientific">Halobacillus litoralis</name>
    <dbReference type="NCBI Taxonomy" id="45668"/>
    <lineage>
        <taxon>Bacteria</taxon>
        <taxon>Bacillati</taxon>
        <taxon>Bacillota</taxon>
        <taxon>Bacilli</taxon>
        <taxon>Bacillales</taxon>
        <taxon>Bacillaceae</taxon>
        <taxon>Halobacillus</taxon>
    </lineage>
</organism>
<keyword evidence="3" id="KW-0238">DNA-binding</keyword>
<dbReference type="InterPro" id="IPR036390">
    <property type="entry name" value="WH_DNA-bd_sf"/>
</dbReference>
<dbReference type="InterPro" id="IPR036388">
    <property type="entry name" value="WH-like_DNA-bd_sf"/>
</dbReference>
<accession>A0A410MCV1</accession>
<dbReference type="GO" id="GO:0003700">
    <property type="term" value="F:DNA-binding transcription factor activity"/>
    <property type="evidence" value="ECO:0007669"/>
    <property type="project" value="InterPro"/>
</dbReference>
<dbReference type="KEGG" id="hli:HLI_10010"/>
<dbReference type="Proteomes" id="UP000287756">
    <property type="component" value="Chromosome"/>
</dbReference>
<dbReference type="InterPro" id="IPR005119">
    <property type="entry name" value="LysR_subst-bd"/>
</dbReference>
<dbReference type="CDD" id="cd05466">
    <property type="entry name" value="PBP2_LTTR_substrate"/>
    <property type="match status" value="1"/>
</dbReference>
<gene>
    <name evidence="6" type="ORF">HLI_10010</name>
</gene>
<protein>
    <submittedName>
        <fullName evidence="6">LysR family transcriptional regulator</fullName>
    </submittedName>
</protein>
<evidence type="ECO:0000313" key="7">
    <source>
        <dbReference type="Proteomes" id="UP000287756"/>
    </source>
</evidence>
<dbReference type="RefSeq" id="WP_128524819.1">
    <property type="nucleotide sequence ID" value="NZ_CANLVY010000010.1"/>
</dbReference>
<feature type="domain" description="HTH lysR-type" evidence="5">
    <location>
        <begin position="1"/>
        <end position="58"/>
    </location>
</feature>
<dbReference type="Gene3D" id="3.40.190.290">
    <property type="match status" value="1"/>
</dbReference>
<dbReference type="Gene3D" id="1.10.10.10">
    <property type="entry name" value="Winged helix-like DNA-binding domain superfamily/Winged helix DNA-binding domain"/>
    <property type="match status" value="1"/>
</dbReference>
<dbReference type="OrthoDB" id="107670at2"/>
<evidence type="ECO:0000256" key="4">
    <source>
        <dbReference type="ARBA" id="ARBA00023163"/>
    </source>
</evidence>
<evidence type="ECO:0000256" key="3">
    <source>
        <dbReference type="ARBA" id="ARBA00023125"/>
    </source>
</evidence>
<dbReference type="InterPro" id="IPR000847">
    <property type="entry name" value="LysR_HTH_N"/>
</dbReference>
<dbReference type="AlphaFoldDB" id="A0A410MCV1"/>
<dbReference type="PANTHER" id="PTHR30126">
    <property type="entry name" value="HTH-TYPE TRANSCRIPTIONAL REGULATOR"/>
    <property type="match status" value="1"/>
</dbReference>
<evidence type="ECO:0000313" key="6">
    <source>
        <dbReference type="EMBL" id="QAS52530.1"/>
    </source>
</evidence>
<dbReference type="PANTHER" id="PTHR30126:SF78">
    <property type="entry name" value="HTH LYSR-TYPE DOMAIN-CONTAINING PROTEIN"/>
    <property type="match status" value="1"/>
</dbReference>
<evidence type="ECO:0000256" key="2">
    <source>
        <dbReference type="ARBA" id="ARBA00023015"/>
    </source>
</evidence>
<keyword evidence="2" id="KW-0805">Transcription regulation</keyword>
<dbReference type="Pfam" id="PF00126">
    <property type="entry name" value="HTH_1"/>
    <property type="match status" value="1"/>
</dbReference>
<proteinExistence type="inferred from homology"/>
<evidence type="ECO:0000256" key="1">
    <source>
        <dbReference type="ARBA" id="ARBA00009437"/>
    </source>
</evidence>
<comment type="similarity">
    <text evidence="1">Belongs to the LysR transcriptional regulatory family.</text>
</comment>
<keyword evidence="4" id="KW-0804">Transcription</keyword>
<sequence length="282" mass="32740">MKLEDYQLILYLKEYGTIRATAKKILISQPALTQRLKYIEEYLGGLIFLRTSKKLLPTPFGELVLDHAATVMKREEQLWTRLSKAKGKVAGTLSIGASSLFSQYFLPDILEKFTTQHPEVTIDLVTGVSEEIRQNSHSFHICIVRGEPLKDYEKFHLLDDPLYLFDRYPLRSKLTRPFIEFKSDPEFQKLIERWMYAQDGLLFNRSIKVDHFETAKQMMSRGLGMTVLPESICSNEKDHFEYIPLTMEGESIVRETWACIKPGLRDLPQVEAFMKHIEVESL</sequence>